<dbReference type="SMART" id="SM00638">
    <property type="entry name" value="LPD_N"/>
    <property type="match status" value="1"/>
</dbReference>
<dbReference type="InterPro" id="IPR015255">
    <property type="entry name" value="Vitellinogen_open_b-sht"/>
</dbReference>
<dbReference type="FunFam" id="2.20.50.20:FF:000007">
    <property type="entry name" value="von Willebrand factor type D domaincontaining protein"/>
    <property type="match status" value="1"/>
</dbReference>
<evidence type="ECO:0000259" key="11">
    <source>
        <dbReference type="PROSITE" id="PS51211"/>
    </source>
</evidence>
<dbReference type="PANTHER" id="PTHR23345:SF15">
    <property type="entry name" value="VITELLOGENIN 1-RELATED"/>
    <property type="match status" value="1"/>
</dbReference>
<protein>
    <submittedName>
        <fullName evidence="12">Apolipophorins</fullName>
    </submittedName>
</protein>
<dbReference type="Pfam" id="PF09172">
    <property type="entry name" value="Vit_open_b-sht"/>
    <property type="match status" value="1"/>
</dbReference>
<sequence>MTHLAHQNRVRTRRLITAPAAAATTAGNKLGTQPDTPHRFRSALVWDHVVSIRADDREFWELKPELDSKAGRWNAIGYERNGCRERDGNRKRDPDSDHDFDFTVTIQFITPCEGLIQLNNIQIVDQDENYPVERAEKFILALSAHTLRFAFHDGLISEICPEVEEEEWVLNFKRAILSLFQNSMKRFDIDFKGVERDIHGTCNVDYTVRGQENTSLIIVKTRDLTECTDRYKYMSILQTVRYNFQSKFQTWPVLKSESKCRITIDHNIYTEVNCKERHLFEPFSGKQSGAMTTVIQDLILVKELNKTDSQIIVEKPKSWNEIALRSNLLHNHSPYGRPSTGELKSARDVLKLLCKIKEIEDDNGPATTVDENLDSGSIVGLWGSLVRASRGLYYPALSQLLARAPSICPRARKHILDALPYIASEGSVELIKDMIIKNEVDKDTKQEWLMSMAMIPRPKLQMLQSMMQLLALNPNDKVISFTVSSMVHSYCKHSGKSLRECCDENIPNSIVEIFQNTVNAIKQKDLSKLSRADRTDIIVSLKALGNIGGFKSEFSDVLLDIISDALTPVPIRLTAIDAFRKTPCIETREYFLEMYREHNVDVEVRIASYLQVMKCPKLGTIRKIFNALRDEKVNQVATFVWSHLNNIGQSSLPSRVEIQGLLSGNTVPQLEDIPDFRMFSRNYEQSIFFDQYNAGGNYEANVVFSPDSYIPRSVSLNLTVDMFGESINLLELRARGEGFERYFEQLFGNDGPLSKNKINERLQSVRLFRSINDADEARGRIDDLGHENEALNHQFPVVEFGIKVFGNEISYWSAEGDDEIKKSLAKLNPQMRILEILSGKEISYNKASLFLDTTYSVPTGCGLPLTMNLMGTSYVNMKMSGTVVDQFFDSGSLDFQGNIHPSVALNVAATMGVVAGTLSSTGIRLNMRLYTATAVEAKLKIRGLKLIHLDLSLPYPKQEIFGAKSELIILHGDKELQQMGLNQNRIERKTCSWYAFDTAIGIQICAAYQFPNMENLVNAPYFLLSGPSKYLISLDKADPSAKTYSFRYTWDSNNATNIFNFSFNTPDSKEKRMFNTILSLSQNTSTALVLFQSDKKTLKAHGNYRNFPYDKSLEVSLDMDGQKHFDANVSLTRHDIKYGYVWIPQFILIVNDTKVAALSGVIKVKSKGGVTQWDVSTEFQTKQLASKLIGYYTINGPTNTARLQLDYQFQRSPKHTIKFEGLYSERVMGFKHDMYGELGMEFSAYPGYNFYAVLKNLRTQTHTDVKFNVSENKNTIKDPKMNFEWVKIEKMNGVKLDTQLVINRPKPIKAQFKYEQVGAQYYSMALLNFNPKSRNILISGALYAPPGNQLYIDAALNMTLPTLHPLTLKTRVHEKSAHEYQVNAAGVWFTGIDFNIDALYQDQSKTNLASHRLKVMINSNHFKDISADARFTQDNRQITFIGQGEYNDEQYRTLIRYVLLSEQNFTTYAEIVVTGKAYSVNLSADLNNNTNVNMDVHFDQLRDIHLSYQRWATAQQKRLSAVFNWDANRDPSQKVSIDAQLNHKSPWNHAGQVSFYYPGRLVNGEFEFLLKDWFCQWHIRMGWSPEEVILWRVKMFSEVHEETVYALLSNMNTPFSGWRDTSFNVMWRYHDNLQAINGSMNWQEDYLAFSLLADYLFKTNEFYGEISAVVNSTIPTLPRAAAVAKHKVIWRKSADTLLSFQYNEDGLLMINSSWLLDRGETENNVTGRVTLLTPFQGYTKGFLSTKFVLGHKRDIKGVTYLDLEEKVLKIYVDGHMRRITNCMLVINVTSPVTEFAHMSARFGFIEADRHLVAMVVTPNTTTGLEILLTLQTMQDFHIFGHVALPIQYLTRAMLIAKRAKEEADFRVGWGSMDFGFTGIWHYQSPINFEYLYKLYTPLEGFEENGCVLKNIYGNGLDTEFSIRLSKHKFGIAVLLKDNGKGLLDVLKDSFQHNKSNPDVFLENFDTVAHVTLDPLYYPTITFDAHLIKFIGGDEEDILEVNATLNLPEKPPIVLTDVFILEEYTVMRNTLHLSTPFTAVEELKSTYTVDITLGEKFNITSVTLLYNGTSWHEISAKVYYEYETGIDDVYQSYLASLGVVTPLVVLPALDSTVSVRLEDSLWKMSADIAMPSFTINAIGRLELEDPFVETSGSLNMTSLYLENYFIKMEFKKDFSDTENVVGGGIQIMQGNENNYMFADALWRPPPSRYVKFKAKAALVPVLPDSDLTIVYTDNKDDGSRVLTTDLELGSAENYYSLKADQKANYVSVSLSSPHKGLRAVKLLGEIADQDVRGSLVTDSVEYEISGKILNKDPLEVALALTPKGQGERYDVKMKCDITATQYSISASFIGPLQFFIHAKSQIESNYTDLYFKVDVPRSKFKEIFVKARMDAYPGLRRVVSVQAATPLKQLQYFKGDTDFIFGPKTGYVLCNYNMPDMKGDGDLKWSFEAGDLFIKALGHHTVRQNPRSVDLDIYFGNSTDKQGLVKRVGGFRMDLDNIWQIGANASVGFILNKKIALLVNAILPKPNVDVHTFRVDVYQASANDPSNSLDVAYTTDVTRIITGVKGKVIMLPDTFRGNASIIWTGGGATNVIDNMVYSNWDQNGSLSVDYTLFSPMYANEETFTVKGSYKKDLVHGFLLVKFSIEKESEPECVVCLRVAPKAPGSVLLAAGALVAADRTHAAKESSTEDCTDRLSLRFIQSNLQRSKLATTELLVKAERRKIAVAFVQEPYIGNIGELRLCPCFRVVQKTTPQREPVKAAIIILNGDVDIE</sequence>
<evidence type="ECO:0000256" key="9">
    <source>
        <dbReference type="ARBA" id="ARBA00023180"/>
    </source>
</evidence>
<evidence type="ECO:0000256" key="8">
    <source>
        <dbReference type="ARBA" id="ARBA00023157"/>
    </source>
</evidence>
<comment type="caution">
    <text evidence="10">Lacks conserved residue(s) required for the propagation of feature annotation.</text>
</comment>
<evidence type="ECO:0000256" key="4">
    <source>
        <dbReference type="ARBA" id="ARBA00022729"/>
    </source>
</evidence>
<evidence type="ECO:0000256" key="5">
    <source>
        <dbReference type="ARBA" id="ARBA00022761"/>
    </source>
</evidence>
<dbReference type="Pfam" id="PF01347">
    <property type="entry name" value="Vitellogenin_N"/>
    <property type="match status" value="1"/>
</dbReference>
<dbReference type="InterPro" id="IPR011030">
    <property type="entry name" value="Lipovitellin_superhlx_dom"/>
</dbReference>
<dbReference type="Proteomes" id="UP000299102">
    <property type="component" value="Unassembled WGS sequence"/>
</dbReference>
<dbReference type="Gene3D" id="2.30.230.10">
    <property type="entry name" value="Lipovitellin, beta-sheet shell regions, chain A"/>
    <property type="match status" value="1"/>
</dbReference>
<evidence type="ECO:0000313" key="13">
    <source>
        <dbReference type="Proteomes" id="UP000299102"/>
    </source>
</evidence>
<gene>
    <name evidence="12" type="ORF">EVAR_13234_1</name>
</gene>
<comment type="subcellular location">
    <subcellularLocation>
        <location evidence="1">Secreted</location>
    </subcellularLocation>
</comment>
<keyword evidence="3" id="KW-0964">Secreted</keyword>
<evidence type="ECO:0000256" key="2">
    <source>
        <dbReference type="ARBA" id="ARBA00022448"/>
    </source>
</evidence>
<comment type="caution">
    <text evidence="12">The sequence shown here is derived from an EMBL/GenBank/DDBJ whole genome shotgun (WGS) entry which is preliminary data.</text>
</comment>
<name>A0A4C1TSH3_EUMVA</name>
<dbReference type="PROSITE" id="PS51211">
    <property type="entry name" value="VITELLOGENIN"/>
    <property type="match status" value="1"/>
</dbReference>
<dbReference type="InterPro" id="IPR015817">
    <property type="entry name" value="Vitellinogen_open_b-sht_sub1"/>
</dbReference>
<keyword evidence="6" id="KW-0445">Lipid transport</keyword>
<organism evidence="12 13">
    <name type="scientific">Eumeta variegata</name>
    <name type="common">Bagworm moth</name>
    <name type="synonym">Eumeta japonica</name>
    <dbReference type="NCBI Taxonomy" id="151549"/>
    <lineage>
        <taxon>Eukaryota</taxon>
        <taxon>Metazoa</taxon>
        <taxon>Ecdysozoa</taxon>
        <taxon>Arthropoda</taxon>
        <taxon>Hexapoda</taxon>
        <taxon>Insecta</taxon>
        <taxon>Pterygota</taxon>
        <taxon>Neoptera</taxon>
        <taxon>Endopterygota</taxon>
        <taxon>Lepidoptera</taxon>
        <taxon>Glossata</taxon>
        <taxon>Ditrysia</taxon>
        <taxon>Tineoidea</taxon>
        <taxon>Psychidae</taxon>
        <taxon>Oiketicinae</taxon>
        <taxon>Eumeta</taxon>
    </lineage>
</organism>
<dbReference type="GO" id="GO:0005319">
    <property type="term" value="F:lipid transporter activity"/>
    <property type="evidence" value="ECO:0007669"/>
    <property type="project" value="InterPro"/>
</dbReference>
<dbReference type="EMBL" id="BGZK01000082">
    <property type="protein sequence ID" value="GBP16854.1"/>
    <property type="molecule type" value="Genomic_DNA"/>
</dbReference>
<dbReference type="PANTHER" id="PTHR23345">
    <property type="entry name" value="VITELLOGENIN-RELATED"/>
    <property type="match status" value="1"/>
</dbReference>
<dbReference type="Pfam" id="PF06448">
    <property type="entry name" value="DUF1081"/>
    <property type="match status" value="1"/>
</dbReference>
<dbReference type="GO" id="GO:0045735">
    <property type="term" value="F:nutrient reservoir activity"/>
    <property type="evidence" value="ECO:0007669"/>
    <property type="project" value="UniProtKB-KW"/>
</dbReference>
<dbReference type="InterPro" id="IPR050733">
    <property type="entry name" value="Vitellogenin/Apolipophorin"/>
</dbReference>
<evidence type="ECO:0000256" key="6">
    <source>
        <dbReference type="ARBA" id="ARBA00023055"/>
    </source>
</evidence>
<proteinExistence type="predicted"/>
<evidence type="ECO:0000256" key="3">
    <source>
        <dbReference type="ARBA" id="ARBA00022525"/>
    </source>
</evidence>
<dbReference type="Gene3D" id="2.20.50.20">
    <property type="entry name" value="Lipovitellin. Chain A, domain 3"/>
    <property type="match status" value="1"/>
</dbReference>
<dbReference type="GO" id="GO:0008289">
    <property type="term" value="F:lipid binding"/>
    <property type="evidence" value="ECO:0007669"/>
    <property type="project" value="UniProtKB-KW"/>
</dbReference>
<accession>A0A4C1TSH3</accession>
<dbReference type="GO" id="GO:0005576">
    <property type="term" value="C:extracellular region"/>
    <property type="evidence" value="ECO:0007669"/>
    <property type="project" value="UniProtKB-SubCell"/>
</dbReference>
<dbReference type="InterPro" id="IPR009454">
    <property type="entry name" value="Lipid_transpt_open_b-sht"/>
</dbReference>
<feature type="domain" description="Vitellogenin" evidence="11">
    <location>
        <begin position="103"/>
        <end position="714"/>
    </location>
</feature>
<keyword evidence="13" id="KW-1185">Reference proteome</keyword>
<dbReference type="Gene3D" id="1.25.10.20">
    <property type="entry name" value="Vitellinogen, superhelical"/>
    <property type="match status" value="1"/>
</dbReference>
<dbReference type="SUPFAM" id="SSF48431">
    <property type="entry name" value="Lipovitellin-phosvitin complex, superhelical domain"/>
    <property type="match status" value="1"/>
</dbReference>
<keyword evidence="5" id="KW-0758">Storage protein</keyword>
<keyword evidence="4" id="KW-0732">Signal</keyword>
<dbReference type="OrthoDB" id="6484170at2759"/>
<dbReference type="Gene3D" id="2.20.80.10">
    <property type="entry name" value="Lipovitellin-phosvitin complex, chain A, domain 4"/>
    <property type="match status" value="1"/>
</dbReference>
<evidence type="ECO:0000313" key="12">
    <source>
        <dbReference type="EMBL" id="GBP16854.1"/>
    </source>
</evidence>
<dbReference type="InterPro" id="IPR015819">
    <property type="entry name" value="Lipid_transp_b-sht_shell"/>
</dbReference>
<dbReference type="InterPro" id="IPR001747">
    <property type="entry name" value="Vitellogenin_N"/>
</dbReference>
<keyword evidence="8" id="KW-1015">Disulfide bond</keyword>
<keyword evidence="2" id="KW-0813">Transport</keyword>
<dbReference type="SMART" id="SM01169">
    <property type="entry name" value="DUF1943"/>
    <property type="match status" value="1"/>
</dbReference>
<evidence type="ECO:0000256" key="1">
    <source>
        <dbReference type="ARBA" id="ARBA00004613"/>
    </source>
</evidence>
<evidence type="ECO:0000256" key="10">
    <source>
        <dbReference type="PROSITE-ProRule" id="PRU00557"/>
    </source>
</evidence>
<reference evidence="12 13" key="1">
    <citation type="journal article" date="2019" name="Commun. Biol.">
        <title>The bagworm genome reveals a unique fibroin gene that provides high tensile strength.</title>
        <authorList>
            <person name="Kono N."/>
            <person name="Nakamura H."/>
            <person name="Ohtoshi R."/>
            <person name="Tomita M."/>
            <person name="Numata K."/>
            <person name="Arakawa K."/>
        </authorList>
    </citation>
    <scope>NUCLEOTIDE SEQUENCE [LARGE SCALE GENOMIC DNA]</scope>
</reference>
<keyword evidence="7" id="KW-0446">Lipid-binding</keyword>
<dbReference type="SUPFAM" id="SSF56968">
    <property type="entry name" value="Lipovitellin-phosvitin complex, beta-sheet shell regions"/>
    <property type="match status" value="2"/>
</dbReference>
<dbReference type="STRING" id="151549.A0A4C1TSH3"/>
<keyword evidence="9" id="KW-0325">Glycoprotein</keyword>
<dbReference type="InterPro" id="IPR015816">
    <property type="entry name" value="Vitellinogen_b-sht_N"/>
</dbReference>
<evidence type="ECO:0000256" key="7">
    <source>
        <dbReference type="ARBA" id="ARBA00023121"/>
    </source>
</evidence>